<reference evidence="1 2" key="1">
    <citation type="journal article" date="2004" name="J. Virol.">
        <title>Complete genome sequence of lymphocystis disease virus isolated from China.</title>
        <authorList>
            <person name="Zhang Q.Y."/>
            <person name="Xiao F."/>
            <person name="Xie J."/>
            <person name="Li Z.Q."/>
            <person name="Gui J.F."/>
        </authorList>
    </citation>
    <scope>NUCLEOTIDE SEQUENCE [LARGE SCALE GENOMIC DNA]</scope>
</reference>
<keyword evidence="2" id="KW-1185">Reference proteome</keyword>
<protein>
    <submittedName>
        <fullName evidence="1">Uncharacterized protein</fullName>
    </submittedName>
</protein>
<dbReference type="GeneID" id="2979139"/>
<accession>Q678D0</accession>
<dbReference type="KEGG" id="vg:2979139"/>
<sequence>MSKSKVRGLSLYRVSNKCSGLIESTTACQNAGYLYASNRYLPPSMET</sequence>
<organism evidence="1 2">
    <name type="scientific">lymphocystis disease virus-China</name>
    <dbReference type="NCBI Taxonomy" id="256729"/>
    <lineage>
        <taxon>Viruses</taxon>
        <taxon>Varidnaviria</taxon>
        <taxon>Bamfordvirae</taxon>
        <taxon>Nucleocytoviricota</taxon>
        <taxon>Megaviricetes</taxon>
        <taxon>Pimascovirales</taxon>
        <taxon>Pimascovirales incertae sedis</taxon>
        <taxon>Iridoviridae</taxon>
        <taxon>Alphairidovirinae</taxon>
        <taxon>Lymphocystivirus</taxon>
        <taxon>Lymphocystivirus paralichthys1</taxon>
        <taxon>Lymphocystis disease virus 2</taxon>
    </lineage>
</organism>
<evidence type="ECO:0000313" key="1">
    <source>
        <dbReference type="EMBL" id="AAU10927.1"/>
    </source>
</evidence>
<dbReference type="Proteomes" id="UP000106699">
    <property type="component" value="Segment"/>
</dbReference>
<proteinExistence type="predicted"/>
<dbReference type="RefSeq" id="YP_073588.1">
    <property type="nucleotide sequence ID" value="NC_005902.1"/>
</dbReference>
<name>Q678D0_9VIRU</name>
<evidence type="ECO:0000313" key="2">
    <source>
        <dbReference type="Proteomes" id="UP000106699"/>
    </source>
</evidence>
<dbReference type="EMBL" id="AY380826">
    <property type="protein sequence ID" value="AAU10927.1"/>
    <property type="molecule type" value="Genomic_DNA"/>
</dbReference>